<accession>A0ABQ5U9S8</accession>
<sequence length="217" mass="25170">MYMRDQRKPLELSENKLQELVAKFETITGVEFDEKSADTINNLIGILRKKYFVEQSIPDNKKIRSDIERVQKYAEKLHKLIVETSGYTMIDAFQTAFPQDGPQLVDILEHINLLIEGGEFAKEKLSARKKSNRQTFTDTRQEIATELARELARKQIRITKYRDGHFGQCLREFLNACNGKTNYGRITIYIPEDLLTLIKTAADTYQTAPPHILLQFR</sequence>
<evidence type="ECO:0000313" key="2">
    <source>
        <dbReference type="Proteomes" id="UP001161409"/>
    </source>
</evidence>
<protein>
    <submittedName>
        <fullName evidence="1">Uncharacterized protein</fullName>
    </submittedName>
</protein>
<gene>
    <name evidence="1" type="ORF">GCM10007924_32890</name>
</gene>
<organism evidence="1 2">
    <name type="scientific">Sneathiella chinensis</name>
    <dbReference type="NCBI Taxonomy" id="349750"/>
    <lineage>
        <taxon>Bacteria</taxon>
        <taxon>Pseudomonadati</taxon>
        <taxon>Pseudomonadota</taxon>
        <taxon>Alphaproteobacteria</taxon>
        <taxon>Sneathiellales</taxon>
        <taxon>Sneathiellaceae</taxon>
        <taxon>Sneathiella</taxon>
    </lineage>
</organism>
<dbReference type="EMBL" id="BSNF01000012">
    <property type="protein sequence ID" value="GLQ08067.1"/>
    <property type="molecule type" value="Genomic_DNA"/>
</dbReference>
<name>A0ABQ5U9S8_9PROT</name>
<reference evidence="1" key="2">
    <citation type="submission" date="2023-01" db="EMBL/GenBank/DDBJ databases">
        <title>Draft genome sequence of Sneathiella chinensis strain NBRC 103408.</title>
        <authorList>
            <person name="Sun Q."/>
            <person name="Mori K."/>
        </authorList>
    </citation>
    <scope>NUCLEOTIDE SEQUENCE</scope>
    <source>
        <strain evidence="1">NBRC 103408</strain>
    </source>
</reference>
<dbReference type="RefSeq" id="WP_169560141.1">
    <property type="nucleotide sequence ID" value="NZ_BSNF01000012.1"/>
</dbReference>
<keyword evidence="2" id="KW-1185">Reference proteome</keyword>
<comment type="caution">
    <text evidence="1">The sequence shown here is derived from an EMBL/GenBank/DDBJ whole genome shotgun (WGS) entry which is preliminary data.</text>
</comment>
<reference evidence="1" key="1">
    <citation type="journal article" date="2014" name="Int. J. Syst. Evol. Microbiol.">
        <title>Complete genome of a new Firmicutes species belonging to the dominant human colonic microbiota ('Ruminococcus bicirculans') reveals two chromosomes and a selective capacity to utilize plant glucans.</title>
        <authorList>
            <consortium name="NISC Comparative Sequencing Program"/>
            <person name="Wegmann U."/>
            <person name="Louis P."/>
            <person name="Goesmann A."/>
            <person name="Henrissat B."/>
            <person name="Duncan S.H."/>
            <person name="Flint H.J."/>
        </authorList>
    </citation>
    <scope>NUCLEOTIDE SEQUENCE</scope>
    <source>
        <strain evidence="1">NBRC 103408</strain>
    </source>
</reference>
<proteinExistence type="predicted"/>
<evidence type="ECO:0000313" key="1">
    <source>
        <dbReference type="EMBL" id="GLQ08067.1"/>
    </source>
</evidence>
<dbReference type="Proteomes" id="UP001161409">
    <property type="component" value="Unassembled WGS sequence"/>
</dbReference>